<proteinExistence type="predicted"/>
<accession>A0AAD7IEV5</accession>
<dbReference type="AlphaFoldDB" id="A0AAD7IEV5"/>
<keyword evidence="3" id="KW-1185">Reference proteome</keyword>
<sequence>MSQRQHKRKRSLDEDPVDVGKLYRLKQHVALLREELEGIEETEGELDTIMAHISNLEKTLEAAYRLPVDVDTCIGHGHSRF</sequence>
<evidence type="ECO:0000313" key="2">
    <source>
        <dbReference type="EMBL" id="KAJ7740220.1"/>
    </source>
</evidence>
<protein>
    <submittedName>
        <fullName evidence="2">Uncharacterized protein</fullName>
    </submittedName>
</protein>
<gene>
    <name evidence="2" type="ORF">DFH07DRAFT_965404</name>
</gene>
<organism evidence="2 3">
    <name type="scientific">Mycena maculata</name>
    <dbReference type="NCBI Taxonomy" id="230809"/>
    <lineage>
        <taxon>Eukaryota</taxon>
        <taxon>Fungi</taxon>
        <taxon>Dikarya</taxon>
        <taxon>Basidiomycota</taxon>
        <taxon>Agaricomycotina</taxon>
        <taxon>Agaricomycetes</taxon>
        <taxon>Agaricomycetidae</taxon>
        <taxon>Agaricales</taxon>
        <taxon>Marasmiineae</taxon>
        <taxon>Mycenaceae</taxon>
        <taxon>Mycena</taxon>
    </lineage>
</organism>
<evidence type="ECO:0000256" key="1">
    <source>
        <dbReference type="SAM" id="Coils"/>
    </source>
</evidence>
<comment type="caution">
    <text evidence="2">The sequence shown here is derived from an EMBL/GenBank/DDBJ whole genome shotgun (WGS) entry which is preliminary data.</text>
</comment>
<reference evidence="2" key="1">
    <citation type="submission" date="2023-03" db="EMBL/GenBank/DDBJ databases">
        <title>Massive genome expansion in bonnet fungi (Mycena s.s.) driven by repeated elements and novel gene families across ecological guilds.</title>
        <authorList>
            <consortium name="Lawrence Berkeley National Laboratory"/>
            <person name="Harder C.B."/>
            <person name="Miyauchi S."/>
            <person name="Viragh M."/>
            <person name="Kuo A."/>
            <person name="Thoen E."/>
            <person name="Andreopoulos B."/>
            <person name="Lu D."/>
            <person name="Skrede I."/>
            <person name="Drula E."/>
            <person name="Henrissat B."/>
            <person name="Morin E."/>
            <person name="Kohler A."/>
            <person name="Barry K."/>
            <person name="LaButti K."/>
            <person name="Morin E."/>
            <person name="Salamov A."/>
            <person name="Lipzen A."/>
            <person name="Mereny Z."/>
            <person name="Hegedus B."/>
            <person name="Baldrian P."/>
            <person name="Stursova M."/>
            <person name="Weitz H."/>
            <person name="Taylor A."/>
            <person name="Grigoriev I.V."/>
            <person name="Nagy L.G."/>
            <person name="Martin F."/>
            <person name="Kauserud H."/>
        </authorList>
    </citation>
    <scope>NUCLEOTIDE SEQUENCE</scope>
    <source>
        <strain evidence="2">CBHHK188m</strain>
    </source>
</reference>
<name>A0AAD7IEV5_9AGAR</name>
<feature type="coiled-coil region" evidence="1">
    <location>
        <begin position="22"/>
        <end position="59"/>
    </location>
</feature>
<dbReference type="Proteomes" id="UP001215280">
    <property type="component" value="Unassembled WGS sequence"/>
</dbReference>
<evidence type="ECO:0000313" key="3">
    <source>
        <dbReference type="Proteomes" id="UP001215280"/>
    </source>
</evidence>
<keyword evidence="1" id="KW-0175">Coiled coil</keyword>
<dbReference type="EMBL" id="JARJLG010000128">
    <property type="protein sequence ID" value="KAJ7740220.1"/>
    <property type="molecule type" value="Genomic_DNA"/>
</dbReference>